<dbReference type="InterPro" id="IPR024654">
    <property type="entry name" value="Calcineurin-like_PHP_lpxH"/>
</dbReference>
<sequence>MKIAILSDIHGNLGALEAVLADIARRGADVTVNLGDILSGPLRPCDTAQRLMPLNLPTIAGNHERQILEHAPERMGASDLYAHAEITEEQREWIRGLPAALRLSDEVLMVHGTPDNDLVYFLETVEPGGMRPATHEEALRRAGAAEAELILCGHTHVPRVMQLNDGRLIVNPGSVGLQAYDDEHPHPHKVENHTPHARYAIAERDGEGWRVELIAVPYDWRAASAIAARNGRPDWAYALQTGRMP</sequence>
<dbReference type="InterPro" id="IPR050126">
    <property type="entry name" value="Ap4A_hydrolase"/>
</dbReference>
<comment type="similarity">
    <text evidence="1">Belongs to the metallophosphoesterase superfamily. YfcE family.</text>
</comment>
<keyword evidence="4" id="KW-1185">Reference proteome</keyword>
<dbReference type="GO" id="GO:0005737">
    <property type="term" value="C:cytoplasm"/>
    <property type="evidence" value="ECO:0007669"/>
    <property type="project" value="TreeGrafter"/>
</dbReference>
<dbReference type="Proteomes" id="UP000199391">
    <property type="component" value="Unassembled WGS sequence"/>
</dbReference>
<dbReference type="Pfam" id="PF12850">
    <property type="entry name" value="Metallophos_2"/>
    <property type="match status" value="1"/>
</dbReference>
<evidence type="ECO:0000313" key="3">
    <source>
        <dbReference type="EMBL" id="SFU70032.1"/>
    </source>
</evidence>
<dbReference type="EMBL" id="FPBO01000007">
    <property type="protein sequence ID" value="SFU70032.1"/>
    <property type="molecule type" value="Genomic_DNA"/>
</dbReference>
<organism evidence="3 4">
    <name type="scientific">Pseudoduganella namucuonensis</name>
    <dbReference type="NCBI Taxonomy" id="1035707"/>
    <lineage>
        <taxon>Bacteria</taxon>
        <taxon>Pseudomonadati</taxon>
        <taxon>Pseudomonadota</taxon>
        <taxon>Betaproteobacteria</taxon>
        <taxon>Burkholderiales</taxon>
        <taxon>Oxalobacteraceae</taxon>
        <taxon>Telluria group</taxon>
        <taxon>Pseudoduganella</taxon>
    </lineage>
</organism>
<dbReference type="AlphaFoldDB" id="A0A1I7IAQ8"/>
<dbReference type="OrthoDB" id="9813918at2"/>
<dbReference type="STRING" id="1035707.SAMN05216552_1007231"/>
<gene>
    <name evidence="3" type="ORF">SAMN05216552_1007231</name>
</gene>
<accession>A0A1I7IAQ8</accession>
<proteinExistence type="inferred from homology"/>
<dbReference type="PANTHER" id="PTHR42850">
    <property type="entry name" value="METALLOPHOSPHOESTERASE"/>
    <property type="match status" value="1"/>
</dbReference>
<dbReference type="SUPFAM" id="SSF56300">
    <property type="entry name" value="Metallo-dependent phosphatases"/>
    <property type="match status" value="1"/>
</dbReference>
<evidence type="ECO:0000259" key="2">
    <source>
        <dbReference type="Pfam" id="PF12850"/>
    </source>
</evidence>
<dbReference type="InterPro" id="IPR011152">
    <property type="entry name" value="Pesterase_MJ0912"/>
</dbReference>
<evidence type="ECO:0000256" key="1">
    <source>
        <dbReference type="ARBA" id="ARBA00008950"/>
    </source>
</evidence>
<name>A0A1I7IAQ8_9BURK</name>
<reference evidence="4" key="1">
    <citation type="submission" date="2016-10" db="EMBL/GenBank/DDBJ databases">
        <authorList>
            <person name="Varghese N."/>
            <person name="Submissions S."/>
        </authorList>
    </citation>
    <scope>NUCLEOTIDE SEQUENCE [LARGE SCALE GENOMIC DNA]</scope>
    <source>
        <strain evidence="4">CGMCC 1.11014</strain>
    </source>
</reference>
<dbReference type="InterPro" id="IPR029052">
    <property type="entry name" value="Metallo-depent_PP-like"/>
</dbReference>
<protein>
    <submittedName>
        <fullName evidence="3">Predicted phosphodiesterase</fullName>
    </submittedName>
</protein>
<feature type="domain" description="Calcineurin-like phosphoesterase" evidence="2">
    <location>
        <begin position="1"/>
        <end position="179"/>
    </location>
</feature>
<evidence type="ECO:0000313" key="4">
    <source>
        <dbReference type="Proteomes" id="UP000199391"/>
    </source>
</evidence>
<dbReference type="RefSeq" id="WP_093555443.1">
    <property type="nucleotide sequence ID" value="NZ_FPBO01000007.1"/>
</dbReference>
<dbReference type="PIRSF" id="PIRSF000883">
    <property type="entry name" value="Pesterase_MJ0912"/>
    <property type="match status" value="1"/>
</dbReference>
<dbReference type="Gene3D" id="3.60.21.10">
    <property type="match status" value="1"/>
</dbReference>
<dbReference type="PANTHER" id="PTHR42850:SF2">
    <property type="entry name" value="BLL5683 PROTEIN"/>
    <property type="match status" value="1"/>
</dbReference>
<dbReference type="GO" id="GO:0016791">
    <property type="term" value="F:phosphatase activity"/>
    <property type="evidence" value="ECO:0007669"/>
    <property type="project" value="TreeGrafter"/>
</dbReference>